<comment type="caution">
    <text evidence="9">The sequence shown here is derived from an EMBL/GenBank/DDBJ whole genome shotgun (WGS) entry which is preliminary data.</text>
</comment>
<dbReference type="InterPro" id="IPR003356">
    <property type="entry name" value="DNA_methylase_A-5"/>
</dbReference>
<accession>F5IX39</accession>
<comment type="catalytic activity">
    <reaction evidence="6">
        <text>a 2'-deoxyadenosine in DNA + S-adenosyl-L-methionine = an N(6)-methyl-2'-deoxyadenosine in DNA + S-adenosyl-L-homocysteine + H(+)</text>
        <dbReference type="Rhea" id="RHEA:15197"/>
        <dbReference type="Rhea" id="RHEA-COMP:12418"/>
        <dbReference type="Rhea" id="RHEA-COMP:12419"/>
        <dbReference type="ChEBI" id="CHEBI:15378"/>
        <dbReference type="ChEBI" id="CHEBI:57856"/>
        <dbReference type="ChEBI" id="CHEBI:59789"/>
        <dbReference type="ChEBI" id="CHEBI:90615"/>
        <dbReference type="ChEBI" id="CHEBI:90616"/>
        <dbReference type="EC" id="2.1.1.72"/>
    </reaction>
</comment>
<dbReference type="HOGENOM" id="CLU_325641_0_0_10"/>
<dbReference type="STRING" id="742766.HMPREF9455_01656"/>
<dbReference type="PANTHER" id="PTHR33841">
    <property type="entry name" value="DNA METHYLTRANSFERASE YEEA-RELATED"/>
    <property type="match status" value="1"/>
</dbReference>
<dbReference type="PANTHER" id="PTHR33841:SF1">
    <property type="entry name" value="DNA METHYLTRANSFERASE A"/>
    <property type="match status" value="1"/>
</dbReference>
<dbReference type="GO" id="GO:0008170">
    <property type="term" value="F:N-methyltransferase activity"/>
    <property type="evidence" value="ECO:0007669"/>
    <property type="project" value="InterPro"/>
</dbReference>
<keyword evidence="3" id="KW-0489">Methyltransferase</keyword>
<evidence type="ECO:0000256" key="4">
    <source>
        <dbReference type="ARBA" id="ARBA00022679"/>
    </source>
</evidence>
<dbReference type="GO" id="GO:0032259">
    <property type="term" value="P:methylation"/>
    <property type="evidence" value="ECO:0007669"/>
    <property type="project" value="UniProtKB-KW"/>
</dbReference>
<evidence type="ECO:0000313" key="9">
    <source>
        <dbReference type="EMBL" id="EGK02386.1"/>
    </source>
</evidence>
<evidence type="ECO:0000256" key="2">
    <source>
        <dbReference type="ARBA" id="ARBA00011900"/>
    </source>
</evidence>
<dbReference type="RefSeq" id="WP_006799171.1">
    <property type="nucleotide sequence ID" value="NZ_GL891981.1"/>
</dbReference>
<evidence type="ECO:0000259" key="7">
    <source>
        <dbReference type="Pfam" id="PF02384"/>
    </source>
</evidence>
<dbReference type="InterPro" id="IPR025931">
    <property type="entry name" value="TaqI_C"/>
</dbReference>
<dbReference type="EC" id="2.1.1.72" evidence="2"/>
<dbReference type="GO" id="GO:0003677">
    <property type="term" value="F:DNA binding"/>
    <property type="evidence" value="ECO:0007669"/>
    <property type="project" value="InterPro"/>
</dbReference>
<name>F5IX39_9BACT</name>
<keyword evidence="5" id="KW-0680">Restriction system</keyword>
<dbReference type="AlphaFoldDB" id="F5IX39"/>
<dbReference type="Proteomes" id="UP000004913">
    <property type="component" value="Unassembled WGS sequence"/>
</dbReference>
<comment type="similarity">
    <text evidence="1">Belongs to the N(4)/N(6)-methyltransferase family.</text>
</comment>
<dbReference type="Pfam" id="PF02384">
    <property type="entry name" value="N6_Mtase"/>
    <property type="match status" value="1"/>
</dbReference>
<dbReference type="OrthoDB" id="9814572at2"/>
<dbReference type="eggNOG" id="COG0286">
    <property type="taxonomic scope" value="Bacteria"/>
</dbReference>
<sequence length="885" mass="102628">MNLNLNLIQDLLMPWNGDHSFVDLAENLAEQLGWYPSDIIENKNNRSIATGHLFVEHGLDNPAVISFINNSHTNALLEYKNQTNILGISYNNLIDYHITIDNGAIRAFHNRLAIDNNIIYTQRLDSFRDTLSSDYFFKYIDSQSIRANLPALDDELINTISRYKRFIYSELNGRISNEEISNFFNAIIFTRAFEDSREIDGSEQVLLKSLWSEKIQFSDILSLSFDNLDIKSYPDQIINKDLFSNINKLDKNTLNNIFTDFYKSNRTPYKYDFSIISKHALSRIYEKYVSILNIKETEIVQYNLFNNTPNPYEEVNKSSGSYYTPQFIARFFSRYIEKVNPNILNGDLKILEPAVGSGIFLRTLVENITDKRSIQKAFSNLTGIDKNSTACDAAKLSLTLLHLVITGELPKENLNIINQDSINYFTNNKNFKCDVVISNPPFISYGLMSNEDRNKVKSFLAEYSYNKYDLYLSFVKIGIDSLNEGGIGLFVLPNTFLVTDSAKLIRKHLANECNILCLVDLSSVDYKIFEDAGVYPILLIFQKKKKREKITPSAIIATIKDYVGKALTDILAEKMSNNMSYNIFGISQEFFNKEKWHLLTPAESNLEIKLSKYKKLEDFLETRTGFASGLIEAFIIPKSKIPKKEEEIYIPYLGDREMMKFSIIEDSQEYFFYPYLKNGSKIDEVTLKHRFPFTYKRLYQFYNTLSERSEVKKGNMQWWEPNRPRKPEFMMVPKILTPHLVFSPKFSIDISGKYAVSRSPFLVLKKDSILASIDIDLMFFMLGILNSSVCTWYLLNHTSRYQNGFMMIEPNSLKEIPVIDPISISRPAFLKYISLVKERFSYNEERIPFHKIIDLEKEIDHMTLDFYNLSKEENDIILGNYGNFN</sequence>
<gene>
    <name evidence="9" type="ORF">HMPREF9455_01656</name>
</gene>
<keyword evidence="10" id="KW-1185">Reference proteome</keyword>
<evidence type="ECO:0000256" key="5">
    <source>
        <dbReference type="ARBA" id="ARBA00022747"/>
    </source>
</evidence>
<dbReference type="Gene3D" id="3.40.50.150">
    <property type="entry name" value="Vaccinia Virus protein VP39"/>
    <property type="match status" value="1"/>
</dbReference>
<dbReference type="GO" id="GO:0009007">
    <property type="term" value="F:site-specific DNA-methyltransferase (adenine-specific) activity"/>
    <property type="evidence" value="ECO:0007669"/>
    <property type="project" value="UniProtKB-EC"/>
</dbReference>
<organism evidence="9 10">
    <name type="scientific">Dysgonomonas gadei ATCC BAA-286</name>
    <dbReference type="NCBI Taxonomy" id="742766"/>
    <lineage>
        <taxon>Bacteria</taxon>
        <taxon>Pseudomonadati</taxon>
        <taxon>Bacteroidota</taxon>
        <taxon>Bacteroidia</taxon>
        <taxon>Bacteroidales</taxon>
        <taxon>Dysgonomonadaceae</taxon>
        <taxon>Dysgonomonas</taxon>
    </lineage>
</organism>
<dbReference type="PRINTS" id="PR00507">
    <property type="entry name" value="N12N6MTFRASE"/>
</dbReference>
<dbReference type="EMBL" id="ADLV01000018">
    <property type="protein sequence ID" value="EGK02386.1"/>
    <property type="molecule type" value="Genomic_DNA"/>
</dbReference>
<reference evidence="9 10" key="1">
    <citation type="submission" date="2011-04" db="EMBL/GenBank/DDBJ databases">
        <title>The Genome Sequence of Dysgonomonas gadei ATCC BAA-286.</title>
        <authorList>
            <consortium name="The Broad Institute Genome Sequencing Platform"/>
            <person name="Earl A."/>
            <person name="Ward D."/>
            <person name="Feldgarden M."/>
            <person name="Gevers D."/>
            <person name="Pudlo N."/>
            <person name="Martens E."/>
            <person name="Allen-Vercoe E."/>
            <person name="Young S.K."/>
            <person name="Zeng Q."/>
            <person name="Gargeya S."/>
            <person name="Fitzgerald M."/>
            <person name="Haas B."/>
            <person name="Abouelleil A."/>
            <person name="Alvarado L."/>
            <person name="Arachchi H.M."/>
            <person name="Berlin A."/>
            <person name="Brown A."/>
            <person name="Chapman S.B."/>
            <person name="Chen Z."/>
            <person name="Dunbar C."/>
            <person name="Freedman E."/>
            <person name="Gearin G."/>
            <person name="Gellesch M."/>
            <person name="Goldberg J."/>
            <person name="Griggs A."/>
            <person name="Gujja S."/>
            <person name="Heiman D."/>
            <person name="Howarth C."/>
            <person name="Larson L."/>
            <person name="Lui A."/>
            <person name="MacDonald P.J.P."/>
            <person name="Mehta T."/>
            <person name="Montmayeur A."/>
            <person name="Murphy C."/>
            <person name="Neiman D."/>
            <person name="Pearson M."/>
            <person name="Priest M."/>
            <person name="Roberts A."/>
            <person name="Saif S."/>
            <person name="Shea T."/>
            <person name="Shenoy N."/>
            <person name="Sisk P."/>
            <person name="Stolte C."/>
            <person name="Sykes S."/>
            <person name="Yandava C."/>
            <person name="Wortman J."/>
            <person name="Nusbaum C."/>
            <person name="Birren B."/>
        </authorList>
    </citation>
    <scope>NUCLEOTIDE SEQUENCE [LARGE SCALE GENOMIC DNA]</scope>
    <source>
        <strain evidence="9 10">ATCC BAA-286</strain>
    </source>
</reference>
<feature type="domain" description="TaqI-like C-terminal specificity" evidence="8">
    <location>
        <begin position="715"/>
        <end position="818"/>
    </location>
</feature>
<dbReference type="InterPro" id="IPR050953">
    <property type="entry name" value="N4_N6_ade-DNA_methylase"/>
</dbReference>
<evidence type="ECO:0000256" key="1">
    <source>
        <dbReference type="ARBA" id="ARBA00006594"/>
    </source>
</evidence>
<evidence type="ECO:0000256" key="6">
    <source>
        <dbReference type="ARBA" id="ARBA00047942"/>
    </source>
</evidence>
<dbReference type="SUPFAM" id="SSF53335">
    <property type="entry name" value="S-adenosyl-L-methionine-dependent methyltransferases"/>
    <property type="match status" value="1"/>
</dbReference>
<keyword evidence="4" id="KW-0808">Transferase</keyword>
<dbReference type="InterPro" id="IPR002052">
    <property type="entry name" value="DNA_methylase_N6_adenine_CS"/>
</dbReference>
<dbReference type="InterPro" id="IPR029063">
    <property type="entry name" value="SAM-dependent_MTases_sf"/>
</dbReference>
<dbReference type="Pfam" id="PF12950">
    <property type="entry name" value="TaqI_C"/>
    <property type="match status" value="1"/>
</dbReference>
<evidence type="ECO:0000259" key="8">
    <source>
        <dbReference type="Pfam" id="PF12950"/>
    </source>
</evidence>
<evidence type="ECO:0000256" key="3">
    <source>
        <dbReference type="ARBA" id="ARBA00022603"/>
    </source>
</evidence>
<dbReference type="PROSITE" id="PS00092">
    <property type="entry name" value="N6_MTASE"/>
    <property type="match status" value="1"/>
</dbReference>
<feature type="domain" description="DNA methylase adenine-specific" evidence="7">
    <location>
        <begin position="314"/>
        <end position="549"/>
    </location>
</feature>
<protein>
    <recommendedName>
        <fullName evidence="2">site-specific DNA-methyltransferase (adenine-specific)</fullName>
        <ecNumber evidence="2">2.1.1.72</ecNumber>
    </recommendedName>
</protein>
<proteinExistence type="inferred from homology"/>
<evidence type="ECO:0000313" key="10">
    <source>
        <dbReference type="Proteomes" id="UP000004913"/>
    </source>
</evidence>
<dbReference type="GO" id="GO:0009307">
    <property type="term" value="P:DNA restriction-modification system"/>
    <property type="evidence" value="ECO:0007669"/>
    <property type="project" value="UniProtKB-KW"/>
</dbReference>